<dbReference type="GO" id="GO:0009847">
    <property type="term" value="P:spore germination"/>
    <property type="evidence" value="ECO:0007669"/>
    <property type="project" value="InterPro"/>
</dbReference>
<feature type="non-terminal residue" evidence="2">
    <location>
        <position position="1"/>
    </location>
</feature>
<comment type="caution">
    <text evidence="2">The sequence shown here is derived from an EMBL/GenBank/DDBJ whole genome shotgun (WGS) entry which is preliminary data.</text>
</comment>
<sequence length="69" mass="7664">IYPEAIQMKIALDDGSIVGFSAKEYLASHQKRTVPSAKLTAAEARKKINPDVKVMEERKAVVVNDLHNE</sequence>
<dbReference type="Proteomes" id="UP000305222">
    <property type="component" value="Unassembled WGS sequence"/>
</dbReference>
<organism evidence="2 3">
    <name type="scientific">Bacillus wiedmannii</name>
    <dbReference type="NCBI Taxonomy" id="1890302"/>
    <lineage>
        <taxon>Bacteria</taxon>
        <taxon>Bacillati</taxon>
        <taxon>Bacillota</taxon>
        <taxon>Bacilli</taxon>
        <taxon>Bacillales</taxon>
        <taxon>Bacillaceae</taxon>
        <taxon>Bacillus</taxon>
        <taxon>Bacillus cereus group</taxon>
    </lineage>
</organism>
<proteinExistence type="predicted"/>
<reference evidence="2 3" key="1">
    <citation type="journal article" date="2019" name="Environ. Microbiol.">
        <title>An active ?-lactamase is a part of an orchestrated cell wall stress resistance network of Bacillus subtilis and related rhizosphere species.</title>
        <authorList>
            <person name="Bucher T."/>
            <person name="Keren-Paz A."/>
            <person name="Hausser J."/>
            <person name="Olender T."/>
            <person name="Cytryn E."/>
            <person name="Kolodkin-Gal I."/>
        </authorList>
    </citation>
    <scope>NUCLEOTIDE SEQUENCE [LARGE SCALE GENOMIC DNA]</scope>
    <source>
        <strain evidence="2 3">I5</strain>
    </source>
</reference>
<evidence type="ECO:0000259" key="1">
    <source>
        <dbReference type="Pfam" id="PF14620"/>
    </source>
</evidence>
<feature type="non-terminal residue" evidence="2">
    <location>
        <position position="69"/>
    </location>
</feature>
<dbReference type="Pfam" id="PF14620">
    <property type="entry name" value="YPEB_PepSY1-2"/>
    <property type="match status" value="1"/>
</dbReference>
<feature type="domain" description="Sporulation protein YpeB PepSY1 and PepSY2" evidence="1">
    <location>
        <begin position="1"/>
        <end position="35"/>
    </location>
</feature>
<name>A0A4U3AYB9_9BACI</name>
<accession>A0A4U3AYB9</accession>
<evidence type="ECO:0000313" key="3">
    <source>
        <dbReference type="Proteomes" id="UP000305222"/>
    </source>
</evidence>
<dbReference type="AlphaFoldDB" id="A0A4U3AYB9"/>
<dbReference type="EMBL" id="SZON01000732">
    <property type="protein sequence ID" value="TKI94286.1"/>
    <property type="molecule type" value="Genomic_DNA"/>
</dbReference>
<evidence type="ECO:0000313" key="2">
    <source>
        <dbReference type="EMBL" id="TKI94286.1"/>
    </source>
</evidence>
<dbReference type="InterPro" id="IPR014239">
    <property type="entry name" value="YpeB_PepSY1-2"/>
</dbReference>
<gene>
    <name evidence="2" type="ORF">FC699_15955</name>
</gene>
<protein>
    <submittedName>
        <fullName evidence="2">Germination protein YpeB</fullName>
    </submittedName>
</protein>